<accession>A0A0E2Z5X0</accession>
<protein>
    <submittedName>
        <fullName evidence="1">Uncharacterized protein</fullName>
    </submittedName>
</protein>
<organism evidence="1 2">
    <name type="scientific">Nitrosococcus oceani C-27</name>
    <dbReference type="NCBI Taxonomy" id="314279"/>
    <lineage>
        <taxon>Bacteria</taxon>
        <taxon>Pseudomonadati</taxon>
        <taxon>Pseudomonadota</taxon>
        <taxon>Gammaproteobacteria</taxon>
        <taxon>Chromatiales</taxon>
        <taxon>Chromatiaceae</taxon>
        <taxon>Nitrosococcus</taxon>
    </lineage>
</organism>
<evidence type="ECO:0000313" key="2">
    <source>
        <dbReference type="Proteomes" id="UP000028839"/>
    </source>
</evidence>
<dbReference type="Proteomes" id="UP000028839">
    <property type="component" value="Unassembled WGS sequence"/>
</dbReference>
<comment type="caution">
    <text evidence="1">The sequence shown here is derived from an EMBL/GenBank/DDBJ whole genome shotgun (WGS) entry which is preliminary data.</text>
</comment>
<proteinExistence type="predicted"/>
<sequence>MEPAGEKIIARKPLQWGFKTFRREQSAARLEIIGADGVIAYRVISDGMRPERPALLTKRKWDDAKGKLNDGIFSLPL</sequence>
<dbReference type="AlphaFoldDB" id="A0A0E2Z5X0"/>
<reference evidence="1 2" key="1">
    <citation type="submission" date="2014-07" db="EMBL/GenBank/DDBJ databases">
        <title>Comparative analysis of Nitrosococcus oceani genome inventories of strains from Pacific and Atlantic gyres.</title>
        <authorList>
            <person name="Lim C.K."/>
            <person name="Wang L."/>
            <person name="Sayavedra-Soto L.A."/>
            <person name="Klotz M.G."/>
        </authorList>
    </citation>
    <scope>NUCLEOTIDE SEQUENCE [LARGE SCALE GENOMIC DNA]</scope>
    <source>
        <strain evidence="1 2">C-27</strain>
    </source>
</reference>
<name>A0A0E2Z5X0_9GAMM</name>
<dbReference type="EMBL" id="JPGN01000009">
    <property type="protein sequence ID" value="KFI20794.1"/>
    <property type="molecule type" value="Genomic_DNA"/>
</dbReference>
<dbReference type="HOGENOM" id="CLU_2634507_0_0_6"/>
<gene>
    <name evidence="1" type="ORF">IB75_01600</name>
</gene>
<evidence type="ECO:0000313" key="1">
    <source>
        <dbReference type="EMBL" id="KFI20794.1"/>
    </source>
</evidence>